<evidence type="ECO:0008006" key="3">
    <source>
        <dbReference type="Google" id="ProtNLM"/>
    </source>
</evidence>
<protein>
    <recommendedName>
        <fullName evidence="3">VOC domain-containing protein</fullName>
    </recommendedName>
</protein>
<proteinExistence type="predicted"/>
<dbReference type="Gene3D" id="3.10.180.10">
    <property type="entry name" value="2,3-Dihydroxybiphenyl 1,2-Dioxygenase, domain 1"/>
    <property type="match status" value="1"/>
</dbReference>
<organism evidence="1 2">
    <name type="scientific">Williamsia deligens</name>
    <dbReference type="NCBI Taxonomy" id="321325"/>
    <lineage>
        <taxon>Bacteria</taxon>
        <taxon>Bacillati</taxon>
        <taxon>Actinomycetota</taxon>
        <taxon>Actinomycetes</taxon>
        <taxon>Mycobacteriales</taxon>
        <taxon>Nocardiaceae</taxon>
        <taxon>Williamsia</taxon>
    </lineage>
</organism>
<evidence type="ECO:0000313" key="2">
    <source>
        <dbReference type="Proteomes" id="UP001597068"/>
    </source>
</evidence>
<reference evidence="2" key="1">
    <citation type="journal article" date="2019" name="Int. J. Syst. Evol. Microbiol.">
        <title>The Global Catalogue of Microorganisms (GCM) 10K type strain sequencing project: providing services to taxonomists for standard genome sequencing and annotation.</title>
        <authorList>
            <consortium name="The Broad Institute Genomics Platform"/>
            <consortium name="The Broad Institute Genome Sequencing Center for Infectious Disease"/>
            <person name="Wu L."/>
            <person name="Ma J."/>
        </authorList>
    </citation>
    <scope>NUCLEOTIDE SEQUENCE [LARGE SCALE GENOMIC DNA]</scope>
    <source>
        <strain evidence="2">CCUG 50873</strain>
    </source>
</reference>
<sequence>MQIGVPRLHPILAALGDKSYGLFMSPETKWYRTDDHTEVGVEQFLVADPDGYLIRFQAPIGRRTIPSGESGVSER</sequence>
<dbReference type="InterPro" id="IPR029068">
    <property type="entry name" value="Glyas_Bleomycin-R_OHBP_Dase"/>
</dbReference>
<evidence type="ECO:0000313" key="1">
    <source>
        <dbReference type="EMBL" id="MFD0927812.1"/>
    </source>
</evidence>
<gene>
    <name evidence="1" type="ORF">ACFQ04_18900</name>
</gene>
<accession>A0ABW3GBJ4</accession>
<dbReference type="EMBL" id="JBHTIL010000006">
    <property type="protein sequence ID" value="MFD0927812.1"/>
    <property type="molecule type" value="Genomic_DNA"/>
</dbReference>
<keyword evidence="2" id="KW-1185">Reference proteome</keyword>
<name>A0ABW3GBJ4_9NOCA</name>
<dbReference type="RefSeq" id="WP_253648277.1">
    <property type="nucleotide sequence ID" value="NZ_BAAAMO010000001.1"/>
</dbReference>
<dbReference type="Proteomes" id="UP001597068">
    <property type="component" value="Unassembled WGS sequence"/>
</dbReference>
<comment type="caution">
    <text evidence="1">The sequence shown here is derived from an EMBL/GenBank/DDBJ whole genome shotgun (WGS) entry which is preliminary data.</text>
</comment>